<proteinExistence type="predicted"/>
<dbReference type="PIRSF" id="PIRSF002741">
    <property type="entry name" value="MppA"/>
    <property type="match status" value="1"/>
</dbReference>
<evidence type="ECO:0000256" key="2">
    <source>
        <dbReference type="SAM" id="SignalP"/>
    </source>
</evidence>
<evidence type="ECO:0000256" key="1">
    <source>
        <dbReference type="ARBA" id="ARBA00022729"/>
    </source>
</evidence>
<gene>
    <name evidence="4" type="ORF">PRVXT_001032</name>
</gene>
<dbReference type="GO" id="GO:0042597">
    <property type="term" value="C:periplasmic space"/>
    <property type="evidence" value="ECO:0007669"/>
    <property type="project" value="UniProtKB-ARBA"/>
</dbReference>
<dbReference type="Gene3D" id="3.90.76.10">
    <property type="entry name" value="Dipeptide-binding Protein, Domain 1"/>
    <property type="match status" value="1"/>
</dbReference>
<dbReference type="AlphaFoldDB" id="A0AAU7VP92"/>
<evidence type="ECO:0000259" key="3">
    <source>
        <dbReference type="Pfam" id="PF00496"/>
    </source>
</evidence>
<dbReference type="EMBL" id="CP158367">
    <property type="protein sequence ID" value="XBX75871.1"/>
    <property type="molecule type" value="Genomic_DNA"/>
</dbReference>
<dbReference type="GO" id="GO:0015833">
    <property type="term" value="P:peptide transport"/>
    <property type="evidence" value="ECO:0007669"/>
    <property type="project" value="TreeGrafter"/>
</dbReference>
<dbReference type="RefSeq" id="WP_350344606.1">
    <property type="nucleotide sequence ID" value="NZ_CP158367.1"/>
</dbReference>
<dbReference type="Gene3D" id="3.10.105.10">
    <property type="entry name" value="Dipeptide-binding Protein, Domain 3"/>
    <property type="match status" value="1"/>
</dbReference>
<feature type="domain" description="Solute-binding protein family 5" evidence="3">
    <location>
        <begin position="76"/>
        <end position="415"/>
    </location>
</feature>
<dbReference type="SUPFAM" id="SSF53850">
    <property type="entry name" value="Periplasmic binding protein-like II"/>
    <property type="match status" value="1"/>
</dbReference>
<dbReference type="InterPro" id="IPR000914">
    <property type="entry name" value="SBP_5_dom"/>
</dbReference>
<dbReference type="PROSITE" id="PS51257">
    <property type="entry name" value="PROKAR_LIPOPROTEIN"/>
    <property type="match status" value="1"/>
</dbReference>
<organism evidence="4">
    <name type="scientific">Proteinivorax tanatarense</name>
    <dbReference type="NCBI Taxonomy" id="1260629"/>
    <lineage>
        <taxon>Bacteria</taxon>
        <taxon>Bacillati</taxon>
        <taxon>Bacillota</taxon>
        <taxon>Clostridia</taxon>
        <taxon>Eubacteriales</taxon>
        <taxon>Proteinivoracaceae</taxon>
        <taxon>Proteinivorax</taxon>
    </lineage>
</organism>
<dbReference type="Gene3D" id="3.40.190.10">
    <property type="entry name" value="Periplasmic binding protein-like II"/>
    <property type="match status" value="1"/>
</dbReference>
<reference evidence="4" key="2">
    <citation type="submission" date="2024-06" db="EMBL/GenBank/DDBJ databases">
        <authorList>
            <person name="Petrova K.O."/>
            <person name="Toshchakov S.V."/>
            <person name="Boltjanskaja Y.V."/>
            <person name="Kevbrin V."/>
        </authorList>
    </citation>
    <scope>NUCLEOTIDE SEQUENCE</scope>
    <source>
        <strain evidence="4">Z-910T</strain>
    </source>
</reference>
<protein>
    <submittedName>
        <fullName evidence="4">ABC transporter substrate-binding protein</fullName>
    </submittedName>
</protein>
<name>A0AAU7VP92_9FIRM</name>
<dbReference type="PANTHER" id="PTHR30290:SF64">
    <property type="entry name" value="ABC TRANSPORTER PERIPLASMIC BINDING PROTEIN"/>
    <property type="match status" value="1"/>
</dbReference>
<feature type="chain" id="PRO_5043952735" evidence="2">
    <location>
        <begin position="21"/>
        <end position="528"/>
    </location>
</feature>
<dbReference type="PANTHER" id="PTHR30290">
    <property type="entry name" value="PERIPLASMIC BINDING COMPONENT OF ABC TRANSPORTER"/>
    <property type="match status" value="1"/>
</dbReference>
<dbReference type="Pfam" id="PF00496">
    <property type="entry name" value="SBP_bac_5"/>
    <property type="match status" value="1"/>
</dbReference>
<keyword evidence="1 2" id="KW-0732">Signal</keyword>
<dbReference type="GO" id="GO:0043190">
    <property type="term" value="C:ATP-binding cassette (ABC) transporter complex"/>
    <property type="evidence" value="ECO:0007669"/>
    <property type="project" value="InterPro"/>
</dbReference>
<dbReference type="InterPro" id="IPR039424">
    <property type="entry name" value="SBP_5"/>
</dbReference>
<dbReference type="InterPro" id="IPR030678">
    <property type="entry name" value="Peptide/Ni-bd"/>
</dbReference>
<reference evidence="4" key="1">
    <citation type="journal article" date="2013" name="Extremophiles">
        <title>Proteinivorax tanatarense gen. nov., sp. nov., an anaerobic, haloalkaliphilic, proteolytic bacterium isolated from a decaying algal bloom, and proposal of Proteinivoraceae fam. nov.</title>
        <authorList>
            <person name="Kevbrin V."/>
            <person name="Boltyanskaya Y."/>
            <person name="Zhilina T."/>
            <person name="Kolganova T."/>
            <person name="Lavrentjeva E."/>
            <person name="Kuznetsov B."/>
        </authorList>
    </citation>
    <scope>NUCLEOTIDE SEQUENCE</scope>
    <source>
        <strain evidence="4">Z-910T</strain>
    </source>
</reference>
<evidence type="ECO:0000313" key="4">
    <source>
        <dbReference type="EMBL" id="XBX75871.1"/>
    </source>
</evidence>
<sequence length="528" mass="60138">MKKSLLVILVVCMVFSIVGCGSEDVVNEGDDDLRIIRIDDSNLGYPSVYTVSPRGRGYLLMSFIFDTLTWKDENGVVPMLAEDWSVSEDQKVWTFELVDNAQFTDGEPLTAEDVKFSYYYMMEHPHQWVNLNMIEQVEAVGEHTVEITLKEIYAPFITDIAGNVPIMPKHIWEDIQEPEKFNSEEAVIGSGPFTLKHYDKNVGHYIFEANKDYFMGEPVIDKLKISDNSQPSLALQNNELDAAQHIRYGEAMELKEESDFEVLEGPGGWVYRMYFNFDNDVLNNKKVRQAIYYAIDLDDFVERSLRGGGMAGNPGHIHPESAWYYDHGIDYEQDVEKAKKLLKESGVIEEGEELEFELLVRDSYVDEAEMIQGYLGEIGINLNIKPMDQNSVDSLINEGKFEIALNGHGAFAGDPVLLARFIGDDVDLGSTPAVTSQGGESWNNHKFNEIFVDQLRELDEEKRYEKVAELQKIIAEELPTLTLYYRKSTFAYNPNKLEGWFYTKDGVAISVPTIQNKLIYINGTWMGE</sequence>
<dbReference type="GO" id="GO:1904680">
    <property type="term" value="F:peptide transmembrane transporter activity"/>
    <property type="evidence" value="ECO:0007669"/>
    <property type="project" value="TreeGrafter"/>
</dbReference>
<feature type="signal peptide" evidence="2">
    <location>
        <begin position="1"/>
        <end position="20"/>
    </location>
</feature>
<accession>A0AAU7VP92</accession>